<dbReference type="InterPro" id="IPR033140">
    <property type="entry name" value="Lipase_GDXG_put_SER_AS"/>
</dbReference>
<sequence>MATTPKLQEWMRLSKERLTNKSIMHEYIQNLDIRPKTFSPPENLGLDVNIERADVHDWPLYRISTSSATHGPALLYCHGGDFVDEVVSQHYRLAAQIARDTGLDVLIPIYPLVPRPTATFERVISGLCEIVKQTKQHIVSIAGDSAGGTLAMLTMQHLISTQPTVASRVKSLILISPLLDCTLSHPQTFELEAIDPWLGVDGLRLAAEMFSEGLELSDPKVSPLFGNIADLPATLLMAGTRDLLCADARRLSARFRNGQTGRAEDCIAGCFEMQGFKYVEGEGMIHVWPLTTATNGPGSEARTVIMEFVKAHIDDP</sequence>
<comment type="caution">
    <text evidence="5">The sequence shown here is derived from an EMBL/GenBank/DDBJ whole genome shotgun (WGS) entry which is preliminary data.</text>
</comment>
<name>A0ABQ8RJJ1_FUSEQ</name>
<dbReference type="PROSITE" id="PS01174">
    <property type="entry name" value="LIPASE_GDXG_SER"/>
    <property type="match status" value="1"/>
</dbReference>
<reference evidence="5" key="1">
    <citation type="submission" date="2022-09" db="EMBL/GenBank/DDBJ databases">
        <title>Fusarium specimens isolated from Avocado Roots.</title>
        <authorList>
            <person name="Stajich J."/>
            <person name="Roper C."/>
            <person name="Heimlech-Rivalta G."/>
        </authorList>
    </citation>
    <scope>NUCLEOTIDE SEQUENCE</scope>
    <source>
        <strain evidence="5">CF00095</strain>
    </source>
</reference>
<evidence type="ECO:0000259" key="4">
    <source>
        <dbReference type="Pfam" id="PF07859"/>
    </source>
</evidence>
<protein>
    <recommendedName>
        <fullName evidence="4">Alpha/beta hydrolase fold-3 domain-containing protein</fullName>
    </recommendedName>
</protein>
<dbReference type="InterPro" id="IPR013094">
    <property type="entry name" value="AB_hydrolase_3"/>
</dbReference>
<dbReference type="PANTHER" id="PTHR48081">
    <property type="entry name" value="AB HYDROLASE SUPERFAMILY PROTEIN C4A8.06C"/>
    <property type="match status" value="1"/>
</dbReference>
<keyword evidence="6" id="KW-1185">Reference proteome</keyword>
<evidence type="ECO:0000256" key="2">
    <source>
        <dbReference type="ARBA" id="ARBA00022801"/>
    </source>
</evidence>
<evidence type="ECO:0000313" key="6">
    <source>
        <dbReference type="Proteomes" id="UP001152024"/>
    </source>
</evidence>
<gene>
    <name evidence="5" type="ORF">NW768_004123</name>
</gene>
<dbReference type="Gene3D" id="3.40.50.1820">
    <property type="entry name" value="alpha/beta hydrolase"/>
    <property type="match status" value="1"/>
</dbReference>
<feature type="active site" evidence="3">
    <location>
        <position position="145"/>
    </location>
</feature>
<dbReference type="Pfam" id="PF07859">
    <property type="entry name" value="Abhydrolase_3"/>
    <property type="match status" value="1"/>
</dbReference>
<feature type="domain" description="Alpha/beta hydrolase fold-3" evidence="4">
    <location>
        <begin position="74"/>
        <end position="257"/>
    </location>
</feature>
<dbReference type="Proteomes" id="UP001152024">
    <property type="component" value="Unassembled WGS sequence"/>
</dbReference>
<evidence type="ECO:0000256" key="3">
    <source>
        <dbReference type="PROSITE-ProRule" id="PRU10038"/>
    </source>
</evidence>
<accession>A0ABQ8RJJ1</accession>
<dbReference type="InterPro" id="IPR050300">
    <property type="entry name" value="GDXG_lipolytic_enzyme"/>
</dbReference>
<keyword evidence="2" id="KW-0378">Hydrolase</keyword>
<proteinExistence type="inferred from homology"/>
<comment type="similarity">
    <text evidence="1">Belongs to the 'GDXG' lipolytic enzyme family.</text>
</comment>
<dbReference type="PANTHER" id="PTHR48081:SF25">
    <property type="entry name" value="PUTATIVE (AFU_ORTHOLOGUE AFUA_3G11560)-RELATED"/>
    <property type="match status" value="1"/>
</dbReference>
<dbReference type="InterPro" id="IPR029058">
    <property type="entry name" value="AB_hydrolase_fold"/>
</dbReference>
<dbReference type="SUPFAM" id="SSF53474">
    <property type="entry name" value="alpha/beta-Hydrolases"/>
    <property type="match status" value="1"/>
</dbReference>
<dbReference type="EMBL" id="JAOQBH010000005">
    <property type="protein sequence ID" value="KAJ4136508.1"/>
    <property type="molecule type" value="Genomic_DNA"/>
</dbReference>
<evidence type="ECO:0000313" key="5">
    <source>
        <dbReference type="EMBL" id="KAJ4136508.1"/>
    </source>
</evidence>
<evidence type="ECO:0000256" key="1">
    <source>
        <dbReference type="ARBA" id="ARBA00010515"/>
    </source>
</evidence>
<organism evidence="5 6">
    <name type="scientific">Fusarium equiseti</name>
    <name type="common">Fusarium scirpi</name>
    <dbReference type="NCBI Taxonomy" id="61235"/>
    <lineage>
        <taxon>Eukaryota</taxon>
        <taxon>Fungi</taxon>
        <taxon>Dikarya</taxon>
        <taxon>Ascomycota</taxon>
        <taxon>Pezizomycotina</taxon>
        <taxon>Sordariomycetes</taxon>
        <taxon>Hypocreomycetidae</taxon>
        <taxon>Hypocreales</taxon>
        <taxon>Nectriaceae</taxon>
        <taxon>Fusarium</taxon>
        <taxon>Fusarium incarnatum-equiseti species complex</taxon>
    </lineage>
</organism>